<dbReference type="SUPFAM" id="SSF54593">
    <property type="entry name" value="Glyoxalase/Bleomycin resistance protein/Dihydroxybiphenyl dioxygenase"/>
    <property type="match status" value="1"/>
</dbReference>
<dbReference type="Gene3D" id="3.10.180.10">
    <property type="entry name" value="2,3-Dihydroxybiphenyl 1,2-Dioxygenase, domain 1"/>
    <property type="match status" value="1"/>
</dbReference>
<dbReference type="GO" id="GO:0005829">
    <property type="term" value="C:cytosol"/>
    <property type="evidence" value="ECO:0007669"/>
    <property type="project" value="TreeGrafter"/>
</dbReference>
<dbReference type="InterPro" id="IPR010393">
    <property type="entry name" value="DUF991_YecM-like"/>
</dbReference>
<dbReference type="Pfam" id="PF06185">
    <property type="entry name" value="YecM"/>
    <property type="match status" value="1"/>
</dbReference>
<dbReference type="AlphaFoldDB" id="A0A085JE43"/>
<evidence type="ECO:0000313" key="1">
    <source>
        <dbReference type="EMBL" id="KFD18739.1"/>
    </source>
</evidence>
<keyword evidence="2" id="KW-1185">Reference proteome</keyword>
<dbReference type="Proteomes" id="UP000028602">
    <property type="component" value="Unassembled WGS sequence"/>
</dbReference>
<reference evidence="1 2" key="1">
    <citation type="submission" date="2014-05" db="EMBL/GenBank/DDBJ databases">
        <title>ATOL: Assembling a taxonomically balanced genome-scale reconstruction of the evolutionary history of the Enterobacteriaceae.</title>
        <authorList>
            <person name="Plunkett G.III."/>
            <person name="Neeno-Eckwall E.C."/>
            <person name="Glasner J.D."/>
            <person name="Perna N.T."/>
        </authorList>
    </citation>
    <scope>NUCLEOTIDE SEQUENCE [LARGE SCALE GENOMIC DNA]</scope>
    <source>
        <strain evidence="1 2">ATCC 33301</strain>
    </source>
</reference>
<sequence>MTMTDNATFSRFLPDLAADLSRFSGDLSALAERLGLPLAELQPDHISVRCHQNTTAERWAEGLSQLGEMFSQAEINQRPICLFRLHQPISLLGWQIRAVELPWPGSKRYPHEGWEHIEVVLPGDPDTLGQRAMALIADHGLTAPGISFKTSRPAGDQDILPNPTLAVTDGKTTIKFHPHTLEAVVASEQAK</sequence>
<comment type="caution">
    <text evidence="1">The sequence shown here is derived from an EMBL/GenBank/DDBJ whole genome shotgun (WGS) entry which is preliminary data.</text>
</comment>
<gene>
    <name evidence="1" type="primary">yecM</name>
    <name evidence="1" type="ORF">GTPT_2037</name>
</gene>
<proteinExistence type="predicted"/>
<dbReference type="PANTHER" id="PTHR37519">
    <property type="match status" value="1"/>
</dbReference>
<name>A0A085JE43_9GAMM</name>
<dbReference type="eggNOG" id="COG3102">
    <property type="taxonomic scope" value="Bacteria"/>
</dbReference>
<dbReference type="EMBL" id="JMPR01000035">
    <property type="protein sequence ID" value="KFD18739.1"/>
    <property type="molecule type" value="Genomic_DNA"/>
</dbReference>
<evidence type="ECO:0000313" key="2">
    <source>
        <dbReference type="Proteomes" id="UP000028602"/>
    </source>
</evidence>
<dbReference type="PANTHER" id="PTHR37519:SF1">
    <property type="entry name" value="DIHYDROXYBIPHENYL DIOXYGENASE DOMAIN-CONTAINING PROTEIN"/>
    <property type="match status" value="1"/>
</dbReference>
<dbReference type="InterPro" id="IPR029068">
    <property type="entry name" value="Glyas_Bleomycin-R_OHBP_Dase"/>
</dbReference>
<protein>
    <submittedName>
        <fullName evidence="1">YecM family protein</fullName>
    </submittedName>
</protein>
<organism evidence="1 2">
    <name type="scientific">Tatumella ptyseos ATCC 33301</name>
    <dbReference type="NCBI Taxonomy" id="1005995"/>
    <lineage>
        <taxon>Bacteria</taxon>
        <taxon>Pseudomonadati</taxon>
        <taxon>Pseudomonadota</taxon>
        <taxon>Gammaproteobacteria</taxon>
        <taxon>Enterobacterales</taxon>
        <taxon>Erwiniaceae</taxon>
        <taxon>Tatumella</taxon>
    </lineage>
</organism>
<dbReference type="NCBIfam" id="NF008681">
    <property type="entry name" value="PRK11700.1-4"/>
    <property type="match status" value="1"/>
</dbReference>
<accession>A0A085JE43</accession>